<comment type="subcellular location">
    <subcellularLocation>
        <location evidence="1">Cytoplasm</location>
    </subcellularLocation>
</comment>
<gene>
    <name evidence="14" type="primary">dnaN</name>
    <name evidence="14" type="ORF">FAZ21_09085</name>
</gene>
<evidence type="ECO:0000259" key="12">
    <source>
        <dbReference type="Pfam" id="PF00712"/>
    </source>
</evidence>
<dbReference type="GO" id="GO:0006271">
    <property type="term" value="P:DNA strand elongation involved in DNA replication"/>
    <property type="evidence" value="ECO:0007669"/>
    <property type="project" value="TreeGrafter"/>
</dbReference>
<dbReference type="AlphaFoldDB" id="A0A4U0PYU5"/>
<protein>
    <recommendedName>
        <fullName evidence="3">Beta sliding clamp</fullName>
    </recommendedName>
    <alternativeName>
        <fullName evidence="11">Beta-clamp processivity factor</fullName>
    </alternativeName>
    <alternativeName>
        <fullName evidence="10">DNA polymerase III beta sliding clamp subunit</fullName>
    </alternativeName>
</protein>
<dbReference type="Pfam" id="PF02767">
    <property type="entry name" value="DNA_pol3_beta_2"/>
    <property type="match status" value="1"/>
</dbReference>
<dbReference type="Pfam" id="PF00712">
    <property type="entry name" value="DNA_pol3_beta"/>
    <property type="match status" value="1"/>
</dbReference>
<organism evidence="14 15">
    <name type="scientific">Chitiniphilus eburneus</name>
    <dbReference type="NCBI Taxonomy" id="2571148"/>
    <lineage>
        <taxon>Bacteria</taxon>
        <taxon>Pseudomonadati</taxon>
        <taxon>Pseudomonadota</taxon>
        <taxon>Betaproteobacteria</taxon>
        <taxon>Neisseriales</taxon>
        <taxon>Chitinibacteraceae</taxon>
        <taxon>Chitiniphilus</taxon>
    </lineage>
</organism>
<dbReference type="Proteomes" id="UP000310016">
    <property type="component" value="Unassembled WGS sequence"/>
</dbReference>
<dbReference type="GO" id="GO:0003677">
    <property type="term" value="F:DNA binding"/>
    <property type="evidence" value="ECO:0007669"/>
    <property type="project" value="UniProtKB-KW"/>
</dbReference>
<evidence type="ECO:0000256" key="8">
    <source>
        <dbReference type="ARBA" id="ARBA00022932"/>
    </source>
</evidence>
<evidence type="ECO:0000256" key="6">
    <source>
        <dbReference type="ARBA" id="ARBA00022695"/>
    </source>
</evidence>
<dbReference type="Gene3D" id="3.70.10.10">
    <property type="match status" value="1"/>
</dbReference>
<evidence type="ECO:0000256" key="10">
    <source>
        <dbReference type="ARBA" id="ARBA00030988"/>
    </source>
</evidence>
<keyword evidence="15" id="KW-1185">Reference proteome</keyword>
<dbReference type="Gene3D" id="3.10.150.10">
    <property type="entry name" value="DNA Polymerase III, subunit A, domain 2"/>
    <property type="match status" value="1"/>
</dbReference>
<keyword evidence="8" id="KW-0239">DNA-directed DNA polymerase</keyword>
<evidence type="ECO:0000256" key="4">
    <source>
        <dbReference type="ARBA" id="ARBA00022490"/>
    </source>
</evidence>
<dbReference type="InterPro" id="IPR046938">
    <property type="entry name" value="DNA_clamp_sf"/>
</dbReference>
<evidence type="ECO:0000256" key="5">
    <source>
        <dbReference type="ARBA" id="ARBA00022679"/>
    </source>
</evidence>
<evidence type="ECO:0000256" key="2">
    <source>
        <dbReference type="ARBA" id="ARBA00010752"/>
    </source>
</evidence>
<dbReference type="GO" id="GO:0003887">
    <property type="term" value="F:DNA-directed DNA polymerase activity"/>
    <property type="evidence" value="ECO:0007669"/>
    <property type="project" value="UniProtKB-KW"/>
</dbReference>
<proteinExistence type="inferred from homology"/>
<feature type="domain" description="DNA polymerase III beta sliding clamp N-terminal" evidence="12">
    <location>
        <begin position="1"/>
        <end position="114"/>
    </location>
</feature>
<dbReference type="GO" id="GO:0009360">
    <property type="term" value="C:DNA polymerase III complex"/>
    <property type="evidence" value="ECO:0007669"/>
    <property type="project" value="InterPro"/>
</dbReference>
<sequence length="353" mass="38914">MKLKIESRELKRLAAVVKPAVMRSGPLASIVNQVLIRADGAEITMAGTDTNIQIIARGKAEADQFAAVLNMDRLMTACAAAEVLEFTGENDVVKVKAGRGRMTLATSPIDHFPLQDPQRNLVRVDVQNLAERLRSVVFSASRNDIRHYLNGVHLEADSKSGTVHFVATDGFRLATVSDHAEGLSQSVACIIPTAVVNQLISMQPSLLMVSDRELVACGDGYELLSRLIDGRYPDWRRLIPRECEYRSAVDRGELLRLLGIAAGFVQFKNPAAAIRLDTEFQISSCNDNAETFESGVPASGNQRQFNMNVDFLRQGLEWVSDESVVLQWDTTETAAAIAINQGKWWYVAMPLRV</sequence>
<dbReference type="SUPFAM" id="SSF55979">
    <property type="entry name" value="DNA clamp"/>
    <property type="match status" value="3"/>
</dbReference>
<dbReference type="InterPro" id="IPR001001">
    <property type="entry name" value="DNA_polIII_beta"/>
</dbReference>
<dbReference type="GO" id="GO:0008408">
    <property type="term" value="F:3'-5' exonuclease activity"/>
    <property type="evidence" value="ECO:0007669"/>
    <property type="project" value="InterPro"/>
</dbReference>
<keyword evidence="9" id="KW-0238">DNA-binding</keyword>
<accession>A0A4U0PYU5</accession>
<dbReference type="EMBL" id="SUMF01000008">
    <property type="protein sequence ID" value="TJZ73767.1"/>
    <property type="molecule type" value="Genomic_DNA"/>
</dbReference>
<reference evidence="14 15" key="1">
    <citation type="submission" date="2019-04" db="EMBL/GenBank/DDBJ databases">
        <title>Chitiniphilus eburnea sp. nov., a novel chitinolytic bacterium isolated from aquaculture sludge.</title>
        <authorList>
            <person name="Sheng M."/>
        </authorList>
    </citation>
    <scope>NUCLEOTIDE SEQUENCE [LARGE SCALE GENOMIC DNA]</scope>
    <source>
        <strain evidence="14 15">HX-2-15</strain>
    </source>
</reference>
<dbReference type="CDD" id="cd00140">
    <property type="entry name" value="beta_clamp"/>
    <property type="match status" value="1"/>
</dbReference>
<dbReference type="PANTHER" id="PTHR30478">
    <property type="entry name" value="DNA POLYMERASE III SUBUNIT BETA"/>
    <property type="match status" value="1"/>
</dbReference>
<dbReference type="RefSeq" id="WP_136773130.1">
    <property type="nucleotide sequence ID" value="NZ_SUMF01000008.1"/>
</dbReference>
<dbReference type="NCBIfam" id="TIGR00663">
    <property type="entry name" value="dnan"/>
    <property type="match status" value="1"/>
</dbReference>
<evidence type="ECO:0000256" key="3">
    <source>
        <dbReference type="ARBA" id="ARBA00021035"/>
    </source>
</evidence>
<keyword evidence="6 14" id="KW-0548">Nucleotidyltransferase</keyword>
<evidence type="ECO:0000313" key="15">
    <source>
        <dbReference type="Proteomes" id="UP000310016"/>
    </source>
</evidence>
<dbReference type="InterPro" id="IPR022634">
    <property type="entry name" value="DNA_polIII_beta_N"/>
</dbReference>
<evidence type="ECO:0000256" key="7">
    <source>
        <dbReference type="ARBA" id="ARBA00022705"/>
    </source>
</evidence>
<evidence type="ECO:0000256" key="9">
    <source>
        <dbReference type="ARBA" id="ARBA00023125"/>
    </source>
</evidence>
<evidence type="ECO:0000256" key="11">
    <source>
        <dbReference type="ARBA" id="ARBA00033276"/>
    </source>
</evidence>
<name>A0A4U0PYU5_9NEIS</name>
<comment type="similarity">
    <text evidence="2">Belongs to the beta sliding clamp family.</text>
</comment>
<dbReference type="GO" id="GO:0005737">
    <property type="term" value="C:cytoplasm"/>
    <property type="evidence" value="ECO:0007669"/>
    <property type="project" value="UniProtKB-SubCell"/>
</dbReference>
<evidence type="ECO:0000256" key="1">
    <source>
        <dbReference type="ARBA" id="ARBA00004496"/>
    </source>
</evidence>
<dbReference type="OrthoDB" id="9028690at2"/>
<keyword evidence="4" id="KW-0963">Cytoplasm</keyword>
<evidence type="ECO:0000259" key="13">
    <source>
        <dbReference type="Pfam" id="PF02767"/>
    </source>
</evidence>
<dbReference type="PANTHER" id="PTHR30478:SF0">
    <property type="entry name" value="BETA SLIDING CLAMP"/>
    <property type="match status" value="1"/>
</dbReference>
<keyword evidence="7" id="KW-0235">DNA replication</keyword>
<feature type="domain" description="DNA polymerase III beta sliding clamp central" evidence="13">
    <location>
        <begin position="124"/>
        <end position="234"/>
    </location>
</feature>
<comment type="caution">
    <text evidence="14">The sequence shown here is derived from an EMBL/GenBank/DDBJ whole genome shotgun (WGS) entry which is preliminary data.</text>
</comment>
<keyword evidence="5 14" id="KW-0808">Transferase</keyword>
<dbReference type="InterPro" id="IPR022637">
    <property type="entry name" value="DNA_polIII_beta_cen"/>
</dbReference>
<dbReference type="SMART" id="SM00480">
    <property type="entry name" value="POL3Bc"/>
    <property type="match status" value="1"/>
</dbReference>
<evidence type="ECO:0000313" key="14">
    <source>
        <dbReference type="EMBL" id="TJZ73767.1"/>
    </source>
</evidence>